<dbReference type="InterPro" id="IPR052626">
    <property type="entry name" value="SWT1_Regulator"/>
</dbReference>
<name>A0AAW1V109_9CUCU</name>
<evidence type="ECO:0000313" key="3">
    <source>
        <dbReference type="EMBL" id="KAK9885932.1"/>
    </source>
</evidence>
<dbReference type="SUPFAM" id="SSF88723">
    <property type="entry name" value="PIN domain-like"/>
    <property type="match status" value="1"/>
</dbReference>
<dbReference type="InterPro" id="IPR029060">
    <property type="entry name" value="PIN-like_dom_sf"/>
</dbReference>
<sequence>MKNMDGNHEHQDSNVKLGNSFKRSLESEELECSKKRRLHTELDKKSISIVKPASRRSTTFANDRLNKLRNRLSNESLQVCTPIISSLLKNNCSNINTLKKITGNEHTRSSESSANSLQDGKSQHNLQSSRRSENYIDIQCHRENGRISLSHLTSEVEDQIQLKHDGTVVSKSTELTSFVNNKCELLQSRTLKNGSHKIKELPSYLKDSPSEHSIHNKLNVSLCSNEEKESKIIIEMKSPSSEVSSVNICDGTVAPHNKSLNISINSCLETENSKISNSLSMFNDLSKNKVEKKERCNNVDNESSLCSSRSCDEGLLKDTPSSSRGMVNKDNIVTMVMPRKENSFNQMSNNSQKGNPAIFEDSTKYSTNYGQIMDDIYLRFFSSEEEKKAMSSDKSNSSNSVINTHNVDKQSSFSDEDGIMEWDDDTVTDSTDKISSPSSKDEKNCSQPELYIVVDTNIFLYDLHILKDMVSCESSGRTKFILYVPWMVLTELDFMKDDKNTAKSLKRNVTDAVAFINKTLTEGGRKLIGQNIFEAEQQKHIGKSPDDKIVSCCIQLKQNNQNVILLSNDVNLKNKLLVNEIPAFSSREMFKKPVISTGDEIQEKLQKINERMSTCCSYVICECVIKAYGKAWNQMNLLKDPPPWSFNDCLIIFKKYWPAVFRDLLLKHCLRTVEQLERLSQILESSRNAGKFEEYVQGCLSLCIFLKDLEEHKKFVEAILDDIDEIIKYR</sequence>
<feature type="compositionally biased region" description="Acidic residues" evidence="1">
    <location>
        <begin position="414"/>
        <end position="427"/>
    </location>
</feature>
<accession>A0AAW1V109</accession>
<feature type="region of interest" description="Disordered" evidence="1">
    <location>
        <begin position="103"/>
        <end position="132"/>
    </location>
</feature>
<evidence type="ECO:0000256" key="1">
    <source>
        <dbReference type="SAM" id="MobiDB-lite"/>
    </source>
</evidence>
<evidence type="ECO:0000313" key="4">
    <source>
        <dbReference type="Proteomes" id="UP001431783"/>
    </source>
</evidence>
<feature type="compositionally biased region" description="Polar residues" evidence="1">
    <location>
        <begin position="110"/>
        <end position="129"/>
    </location>
</feature>
<dbReference type="PANTHER" id="PTHR16161:SF0">
    <property type="entry name" value="TRANSCRIPTIONAL PROTEIN SWT1"/>
    <property type="match status" value="1"/>
</dbReference>
<keyword evidence="4" id="KW-1185">Reference proteome</keyword>
<feature type="compositionally biased region" description="Basic and acidic residues" evidence="1">
    <location>
        <begin position="1"/>
        <end position="13"/>
    </location>
</feature>
<feature type="domain" description="PIN" evidence="2">
    <location>
        <begin position="450"/>
        <end position="574"/>
    </location>
</feature>
<dbReference type="CDD" id="cd18727">
    <property type="entry name" value="PIN_Swt1-like"/>
    <property type="match status" value="1"/>
</dbReference>
<reference evidence="3 4" key="1">
    <citation type="submission" date="2023-03" db="EMBL/GenBank/DDBJ databases">
        <title>Genome insight into feeding habits of ladybird beetles.</title>
        <authorList>
            <person name="Li H.-S."/>
            <person name="Huang Y.-H."/>
            <person name="Pang H."/>
        </authorList>
    </citation>
    <scope>NUCLEOTIDE SEQUENCE [LARGE SCALE GENOMIC DNA]</scope>
    <source>
        <strain evidence="3">SYSU_2023b</strain>
        <tissue evidence="3">Whole body</tissue>
    </source>
</reference>
<dbReference type="AlphaFoldDB" id="A0AAW1V109"/>
<dbReference type="PANTHER" id="PTHR16161">
    <property type="entry name" value="TRANSCRIPTIONAL PROTEIN SWT1"/>
    <property type="match status" value="1"/>
</dbReference>
<dbReference type="SMART" id="SM00670">
    <property type="entry name" value="PINc"/>
    <property type="match status" value="1"/>
</dbReference>
<dbReference type="InterPro" id="IPR002716">
    <property type="entry name" value="PIN_dom"/>
</dbReference>
<feature type="compositionally biased region" description="Polar residues" evidence="1">
    <location>
        <begin position="401"/>
        <end position="413"/>
    </location>
</feature>
<comment type="caution">
    <text evidence="3">The sequence shown here is derived from an EMBL/GenBank/DDBJ whole genome shotgun (WGS) entry which is preliminary data.</text>
</comment>
<feature type="region of interest" description="Disordered" evidence="1">
    <location>
        <begin position="390"/>
        <end position="444"/>
    </location>
</feature>
<evidence type="ECO:0000259" key="2">
    <source>
        <dbReference type="SMART" id="SM00670"/>
    </source>
</evidence>
<organism evidence="3 4">
    <name type="scientific">Henosepilachna vigintioctopunctata</name>
    <dbReference type="NCBI Taxonomy" id="420089"/>
    <lineage>
        <taxon>Eukaryota</taxon>
        <taxon>Metazoa</taxon>
        <taxon>Ecdysozoa</taxon>
        <taxon>Arthropoda</taxon>
        <taxon>Hexapoda</taxon>
        <taxon>Insecta</taxon>
        <taxon>Pterygota</taxon>
        <taxon>Neoptera</taxon>
        <taxon>Endopterygota</taxon>
        <taxon>Coleoptera</taxon>
        <taxon>Polyphaga</taxon>
        <taxon>Cucujiformia</taxon>
        <taxon>Coccinelloidea</taxon>
        <taxon>Coccinellidae</taxon>
        <taxon>Epilachninae</taxon>
        <taxon>Epilachnini</taxon>
        <taxon>Henosepilachna</taxon>
    </lineage>
</organism>
<proteinExistence type="predicted"/>
<dbReference type="Pfam" id="PF13638">
    <property type="entry name" value="PIN_4"/>
    <property type="match status" value="1"/>
</dbReference>
<dbReference type="EMBL" id="JARQZJ010000097">
    <property type="protein sequence ID" value="KAK9885932.1"/>
    <property type="molecule type" value="Genomic_DNA"/>
</dbReference>
<dbReference type="Gene3D" id="3.40.50.1010">
    <property type="entry name" value="5'-nuclease"/>
    <property type="match status" value="1"/>
</dbReference>
<gene>
    <name evidence="3" type="ORF">WA026_013810</name>
</gene>
<feature type="region of interest" description="Disordered" evidence="1">
    <location>
        <begin position="1"/>
        <end position="20"/>
    </location>
</feature>
<protein>
    <recommendedName>
        <fullName evidence="2">PIN domain-containing protein</fullName>
    </recommendedName>
</protein>
<dbReference type="Proteomes" id="UP001431783">
    <property type="component" value="Unassembled WGS sequence"/>
</dbReference>
<dbReference type="GO" id="GO:0005634">
    <property type="term" value="C:nucleus"/>
    <property type="evidence" value="ECO:0007669"/>
    <property type="project" value="TreeGrafter"/>
</dbReference>